<gene>
    <name evidence="4" type="ORF">COS52_01130</name>
</gene>
<name>A0A2M7BTC6_9BACT</name>
<dbReference type="GO" id="GO:0005524">
    <property type="term" value="F:ATP binding"/>
    <property type="evidence" value="ECO:0007669"/>
    <property type="project" value="UniProtKB-KW"/>
</dbReference>
<feature type="domain" description="Asparagine synthetase" evidence="3">
    <location>
        <begin position="12"/>
        <end position="110"/>
    </location>
</feature>
<keyword evidence="2" id="KW-0067">ATP-binding</keyword>
<organism evidence="4 5">
    <name type="scientific">Candidatus Roizmanbacteria bacterium CG03_land_8_20_14_0_80_39_12</name>
    <dbReference type="NCBI Taxonomy" id="1974847"/>
    <lineage>
        <taxon>Bacteria</taxon>
        <taxon>Candidatus Roizmaniibacteriota</taxon>
    </lineage>
</organism>
<evidence type="ECO:0000313" key="5">
    <source>
        <dbReference type="Proteomes" id="UP000230119"/>
    </source>
</evidence>
<reference evidence="5" key="1">
    <citation type="submission" date="2017-09" db="EMBL/GenBank/DDBJ databases">
        <title>Depth-based differentiation of microbial function through sediment-hosted aquifers and enrichment of novel symbionts in the deep terrestrial subsurface.</title>
        <authorList>
            <person name="Probst A.J."/>
            <person name="Ladd B."/>
            <person name="Jarett J.K."/>
            <person name="Geller-Mcgrath D.E."/>
            <person name="Sieber C.M.K."/>
            <person name="Emerson J.B."/>
            <person name="Anantharaman K."/>
            <person name="Thomas B.C."/>
            <person name="Malmstrom R."/>
            <person name="Stieglmeier M."/>
            <person name="Klingl A."/>
            <person name="Woyke T."/>
            <person name="Ryan C.M."/>
            <person name="Banfield J.F."/>
        </authorList>
    </citation>
    <scope>NUCLEOTIDE SEQUENCE [LARGE SCALE GENOMIC DNA]</scope>
</reference>
<evidence type="ECO:0000256" key="2">
    <source>
        <dbReference type="ARBA" id="ARBA00022840"/>
    </source>
</evidence>
<dbReference type="GO" id="GO:0004066">
    <property type="term" value="F:asparagine synthase (glutamine-hydrolyzing) activity"/>
    <property type="evidence" value="ECO:0007669"/>
    <property type="project" value="InterPro"/>
</dbReference>
<dbReference type="InterPro" id="IPR001962">
    <property type="entry name" value="Asn_synthase"/>
</dbReference>
<dbReference type="GO" id="GO:0005829">
    <property type="term" value="C:cytosol"/>
    <property type="evidence" value="ECO:0007669"/>
    <property type="project" value="TreeGrafter"/>
</dbReference>
<comment type="caution">
    <text evidence="4">The sequence shown here is derived from an EMBL/GenBank/DDBJ whole genome shotgun (WGS) entry which is preliminary data.</text>
</comment>
<dbReference type="InterPro" id="IPR014729">
    <property type="entry name" value="Rossmann-like_a/b/a_fold"/>
</dbReference>
<proteinExistence type="predicted"/>
<evidence type="ECO:0000256" key="1">
    <source>
        <dbReference type="ARBA" id="ARBA00022741"/>
    </source>
</evidence>
<dbReference type="Gene3D" id="3.40.50.620">
    <property type="entry name" value="HUPs"/>
    <property type="match status" value="1"/>
</dbReference>
<dbReference type="SUPFAM" id="SSF52402">
    <property type="entry name" value="Adenine nucleotide alpha hydrolases-like"/>
    <property type="match status" value="1"/>
</dbReference>
<dbReference type="Proteomes" id="UP000230119">
    <property type="component" value="Unassembled WGS sequence"/>
</dbReference>
<protein>
    <recommendedName>
        <fullName evidence="3">Asparagine synthetase domain-containing protein</fullName>
    </recommendedName>
</protein>
<sequence>YVLKQFENPLIFSMGTNETKDRPFVDIFAHCFKVPYEWIELSDKLIKEALPIVSELLIKNGIEDSTMQRSLGLGYFLIFKRAHELGIKGIVTGQGPDILFAGYHKYKNLTGVELENEIKKDLILLETDKKRDGAMAQHFGITLLNPYLEQDFVDFSLSVPSELKLKDGVEKYFMREWGQTRGLPQDIVKRPKKAFQYSTGLQKKVNKMKI</sequence>
<dbReference type="PANTHER" id="PTHR11772:SF2">
    <property type="entry name" value="ASPARAGINE SYNTHETASE [GLUTAMINE-HYDROLYZING]"/>
    <property type="match status" value="1"/>
</dbReference>
<feature type="domain" description="Asparagine synthetase" evidence="3">
    <location>
        <begin position="125"/>
        <end position="200"/>
    </location>
</feature>
<keyword evidence="1" id="KW-0547">Nucleotide-binding</keyword>
<evidence type="ECO:0000259" key="3">
    <source>
        <dbReference type="Pfam" id="PF00733"/>
    </source>
</evidence>
<evidence type="ECO:0000313" key="4">
    <source>
        <dbReference type="EMBL" id="PIV08735.1"/>
    </source>
</evidence>
<dbReference type="CDD" id="cd01991">
    <property type="entry name" value="Asn_synthase_B_C"/>
    <property type="match status" value="1"/>
</dbReference>
<dbReference type="PANTHER" id="PTHR11772">
    <property type="entry name" value="ASPARAGINE SYNTHETASE"/>
    <property type="match status" value="1"/>
</dbReference>
<dbReference type="InterPro" id="IPR050795">
    <property type="entry name" value="Asn_Synthetase"/>
</dbReference>
<dbReference type="GO" id="GO:0006529">
    <property type="term" value="P:asparagine biosynthetic process"/>
    <property type="evidence" value="ECO:0007669"/>
    <property type="project" value="InterPro"/>
</dbReference>
<accession>A0A2M7BTC6</accession>
<dbReference type="AlphaFoldDB" id="A0A2M7BTC6"/>
<feature type="non-terminal residue" evidence="4">
    <location>
        <position position="1"/>
    </location>
</feature>
<dbReference type="Pfam" id="PF00733">
    <property type="entry name" value="Asn_synthase"/>
    <property type="match status" value="2"/>
</dbReference>
<dbReference type="EMBL" id="PEVA01000045">
    <property type="protein sequence ID" value="PIV08735.1"/>
    <property type="molecule type" value="Genomic_DNA"/>
</dbReference>